<feature type="transmembrane region" description="Helical" evidence="1">
    <location>
        <begin position="531"/>
        <end position="552"/>
    </location>
</feature>
<feature type="transmembrane region" description="Helical" evidence="1">
    <location>
        <begin position="965"/>
        <end position="985"/>
    </location>
</feature>
<keyword evidence="1" id="KW-0472">Membrane</keyword>
<dbReference type="GO" id="GO:0042910">
    <property type="term" value="F:xenobiotic transmembrane transporter activity"/>
    <property type="evidence" value="ECO:0007669"/>
    <property type="project" value="TreeGrafter"/>
</dbReference>
<feature type="transmembrane region" description="Helical" evidence="1">
    <location>
        <begin position="863"/>
        <end position="881"/>
    </location>
</feature>
<name>A0A1J5SH32_9ZZZZ</name>
<dbReference type="EMBL" id="MLJW01000035">
    <property type="protein sequence ID" value="OIR07745.1"/>
    <property type="molecule type" value="Genomic_DNA"/>
</dbReference>
<evidence type="ECO:0000256" key="1">
    <source>
        <dbReference type="SAM" id="Phobius"/>
    </source>
</evidence>
<protein>
    <submittedName>
        <fullName evidence="2">Efflux pump membrane transporter BepE</fullName>
    </submittedName>
</protein>
<gene>
    <name evidence="2" type="primary">bepE_4</name>
    <name evidence="2" type="ORF">GALL_100270</name>
</gene>
<keyword evidence="1" id="KW-0812">Transmembrane</keyword>
<dbReference type="SUPFAM" id="SSF82714">
    <property type="entry name" value="Multidrug efflux transporter AcrB TolC docking domain, DN and DC subdomains"/>
    <property type="match status" value="2"/>
</dbReference>
<dbReference type="InterPro" id="IPR001036">
    <property type="entry name" value="Acrflvin-R"/>
</dbReference>
<reference evidence="2" key="1">
    <citation type="submission" date="2016-10" db="EMBL/GenBank/DDBJ databases">
        <title>Sequence of Gallionella enrichment culture.</title>
        <authorList>
            <person name="Poehlein A."/>
            <person name="Muehling M."/>
            <person name="Daniel R."/>
        </authorList>
    </citation>
    <scope>NUCLEOTIDE SEQUENCE</scope>
</reference>
<keyword evidence="1" id="KW-1133">Transmembrane helix</keyword>
<feature type="transmembrane region" description="Helical" evidence="1">
    <location>
        <begin position="888"/>
        <end position="908"/>
    </location>
</feature>
<feature type="transmembrane region" description="Helical" evidence="1">
    <location>
        <begin position="506"/>
        <end position="524"/>
    </location>
</feature>
<dbReference type="GO" id="GO:0005886">
    <property type="term" value="C:plasma membrane"/>
    <property type="evidence" value="ECO:0007669"/>
    <property type="project" value="TreeGrafter"/>
</dbReference>
<dbReference type="SUPFAM" id="SSF82693">
    <property type="entry name" value="Multidrug efflux transporter AcrB pore domain, PN1, PN2, PC1 and PC2 subdomains"/>
    <property type="match status" value="2"/>
</dbReference>
<dbReference type="Gene3D" id="3.30.70.1320">
    <property type="entry name" value="Multidrug efflux transporter AcrB pore domain like"/>
    <property type="match status" value="1"/>
</dbReference>
<dbReference type="Gene3D" id="3.30.70.1430">
    <property type="entry name" value="Multidrug efflux transporter AcrB pore domain"/>
    <property type="match status" value="2"/>
</dbReference>
<feature type="transmembrane region" description="Helical" evidence="1">
    <location>
        <begin position="459"/>
        <end position="486"/>
    </location>
</feature>
<evidence type="ECO:0000313" key="2">
    <source>
        <dbReference type="EMBL" id="OIR07745.1"/>
    </source>
</evidence>
<proteinExistence type="predicted"/>
<feature type="transmembrane region" description="Helical" evidence="1">
    <location>
        <begin position="427"/>
        <end position="447"/>
    </location>
</feature>
<sequence>MFEFFYKRPLLMGVILAIGSVLGVIGYINMPRNMYPDVDRPSVTVITQLPGASALTVAQRVTRPIEQQLYTLADVRDVQSINKNEVSIVTAEFEYTKGLDRSLLDVSNALTQARAALPPEAGASSEYAVGSFINPVLTLALTPKPGSGLTLDQIRLLAENDIRTTFLTQPNVSNVDIFGGYQPAVRVDFDPLKLARYRIDPATLQGLIARIDRDYPVGTAQGENHMLTLTVYGERNSVDALRTLPLTGGLTLGDVASISLSSAERYSAFHSKAGSAIAVAIQRAPGGSVQNTINGAMTVLPDVQARFPNIDFSVADTQGPLIEMSNSNMIEALRDAVIFVALVILLFLANWRAVVTALISIPLVFLLTLAVLWLTGKELNVLVMTGIILALGMLVDDAVVVLENIERHLGELHENVQTAVHNGTQEVLSPVFIGTIATAVVIAPLMFVGGFPQQVFSHLIFPVLIAVFVSYFLAVTLIPRISMFWYRNGLPPKSRWEQAIERGYQRFVGPGAGLYTGLLHFAFGGRTVRRVIFLLPALALLIFSARTVLPLIGREALPPMDTGIVRVHVKFGGNVTVQDADARLKSFEQSLDQDARLTRWDVVYGSEPGVLSLGSGQLPGEASYTLTYIDRLHRTETSWQIESELREILHKIPGVVTADAYDYGATALSSIKAPVDIRLIADDWRLLPDAADKAREAMLKIPGFTSVSTTWDRDSEEAVLQFDDAKLRNLGVTPDQIVAQLPMKGLPVAAFSRLPSMGSIPVRLYFGAPYRETPQALMNLPIRLSEGHSAVLGDVAHLLLQPSTAVISTDGIHYSLDVYGFRSTVPISFLSTNAMAAVQKVLPPGVSAEDFGDFASAQESSKLMGLGLGLGMMVLFGVLVPAYRSIGLAVLSILILPLSAIGAIWGLLAFGKAMALPAILGTVLLFSIIIKNSILMVDFIQERRREGQDAFAAAEGSIRLRYRPILMTALATIAGMVPIAMQRAIGLERLSPLADAAIGGLLIGTFLSLFYLPMFYVWVTGRKKSDQ</sequence>
<feature type="transmembrane region" description="Helical" evidence="1">
    <location>
        <begin position="332"/>
        <end position="349"/>
    </location>
</feature>
<dbReference type="AlphaFoldDB" id="A0A1J5SH32"/>
<dbReference type="PANTHER" id="PTHR32063">
    <property type="match status" value="1"/>
</dbReference>
<dbReference type="Pfam" id="PF00873">
    <property type="entry name" value="ACR_tran"/>
    <property type="match status" value="1"/>
</dbReference>
<dbReference type="Gene3D" id="1.20.1640.10">
    <property type="entry name" value="Multidrug efflux transporter AcrB transmembrane domain"/>
    <property type="match status" value="2"/>
</dbReference>
<dbReference type="Gene3D" id="3.30.2090.10">
    <property type="entry name" value="Multidrug efflux transporter AcrB TolC docking domain, DN and DC subdomains"/>
    <property type="match status" value="2"/>
</dbReference>
<dbReference type="SUPFAM" id="SSF82866">
    <property type="entry name" value="Multidrug efflux transporter AcrB transmembrane domain"/>
    <property type="match status" value="2"/>
</dbReference>
<feature type="transmembrane region" description="Helical" evidence="1">
    <location>
        <begin position="997"/>
        <end position="1019"/>
    </location>
</feature>
<dbReference type="PRINTS" id="PR00702">
    <property type="entry name" value="ACRIFLAVINRP"/>
</dbReference>
<dbReference type="InterPro" id="IPR027463">
    <property type="entry name" value="AcrB_DN_DC_subdom"/>
</dbReference>
<dbReference type="PANTHER" id="PTHR32063:SF0">
    <property type="entry name" value="SWARMING MOTILITY PROTEIN SWRC"/>
    <property type="match status" value="1"/>
</dbReference>
<accession>A0A1J5SH32</accession>
<comment type="caution">
    <text evidence="2">The sequence shown here is derived from an EMBL/GenBank/DDBJ whole genome shotgun (WGS) entry which is preliminary data.</text>
</comment>
<dbReference type="Gene3D" id="3.30.70.1440">
    <property type="entry name" value="Multidrug efflux transporter AcrB pore domain"/>
    <property type="match status" value="1"/>
</dbReference>
<feature type="transmembrane region" description="Helical" evidence="1">
    <location>
        <begin position="381"/>
        <end position="402"/>
    </location>
</feature>
<feature type="transmembrane region" description="Helical" evidence="1">
    <location>
        <begin position="355"/>
        <end position="374"/>
    </location>
</feature>
<feature type="transmembrane region" description="Helical" evidence="1">
    <location>
        <begin position="12"/>
        <end position="30"/>
    </location>
</feature>
<organism evidence="2">
    <name type="scientific">mine drainage metagenome</name>
    <dbReference type="NCBI Taxonomy" id="410659"/>
    <lineage>
        <taxon>unclassified sequences</taxon>
        <taxon>metagenomes</taxon>
        <taxon>ecological metagenomes</taxon>
    </lineage>
</organism>
<feature type="transmembrane region" description="Helical" evidence="1">
    <location>
        <begin position="914"/>
        <end position="935"/>
    </location>
</feature>